<dbReference type="InterPro" id="IPR003717">
    <property type="entry name" value="RecO"/>
</dbReference>
<dbReference type="InterPro" id="IPR037278">
    <property type="entry name" value="ARFGAP/RecO"/>
</dbReference>
<evidence type="ECO:0000256" key="6">
    <source>
        <dbReference type="ARBA" id="ARBA00033409"/>
    </source>
</evidence>
<keyword evidence="3 7" id="KW-0227">DNA damage</keyword>
<dbReference type="GO" id="GO:0043590">
    <property type="term" value="C:bacterial nucleoid"/>
    <property type="evidence" value="ECO:0007669"/>
    <property type="project" value="TreeGrafter"/>
</dbReference>
<evidence type="ECO:0000256" key="7">
    <source>
        <dbReference type="HAMAP-Rule" id="MF_00201"/>
    </source>
</evidence>
<comment type="function">
    <text evidence="7">Involved in DNA repair and RecF pathway recombination.</text>
</comment>
<protein>
    <recommendedName>
        <fullName evidence="2 7">DNA repair protein RecO</fullName>
    </recommendedName>
    <alternativeName>
        <fullName evidence="6 7">Recombination protein O</fullName>
    </alternativeName>
</protein>
<dbReference type="Gene3D" id="1.20.1440.120">
    <property type="entry name" value="Recombination protein O, C-terminal domain"/>
    <property type="match status" value="1"/>
</dbReference>
<dbReference type="Gene3D" id="2.40.50.140">
    <property type="entry name" value="Nucleic acid-binding proteins"/>
    <property type="match status" value="1"/>
</dbReference>
<dbReference type="Pfam" id="PF02565">
    <property type="entry name" value="RecO_C"/>
    <property type="match status" value="1"/>
</dbReference>
<comment type="similarity">
    <text evidence="1 7">Belongs to the RecO family.</text>
</comment>
<dbReference type="InterPro" id="IPR042242">
    <property type="entry name" value="RecO_C"/>
</dbReference>
<dbReference type="KEGG" id="cfon:HZU75_00890"/>
<dbReference type="SUPFAM" id="SSF57863">
    <property type="entry name" value="ArfGap/RecO-like zinc finger"/>
    <property type="match status" value="1"/>
</dbReference>
<evidence type="ECO:0000256" key="4">
    <source>
        <dbReference type="ARBA" id="ARBA00023172"/>
    </source>
</evidence>
<evidence type="ECO:0000256" key="5">
    <source>
        <dbReference type="ARBA" id="ARBA00023204"/>
    </source>
</evidence>
<name>A0A7D5ZCX4_9NEIS</name>
<dbReference type="Proteomes" id="UP000510822">
    <property type="component" value="Chromosome"/>
</dbReference>
<gene>
    <name evidence="7 9" type="primary">recO</name>
    <name evidence="9" type="ORF">HZU75_00890</name>
</gene>
<dbReference type="HAMAP" id="MF_00201">
    <property type="entry name" value="RecO"/>
    <property type="match status" value="1"/>
</dbReference>
<evidence type="ECO:0000313" key="10">
    <source>
        <dbReference type="Proteomes" id="UP000510822"/>
    </source>
</evidence>
<dbReference type="AlphaFoldDB" id="A0A7D5ZCX4"/>
<keyword evidence="4 7" id="KW-0233">DNA recombination</keyword>
<dbReference type="SUPFAM" id="SSF50249">
    <property type="entry name" value="Nucleic acid-binding proteins"/>
    <property type="match status" value="1"/>
</dbReference>
<dbReference type="InterPro" id="IPR012340">
    <property type="entry name" value="NA-bd_OB-fold"/>
</dbReference>
<dbReference type="PANTHER" id="PTHR33991:SF1">
    <property type="entry name" value="DNA REPAIR PROTEIN RECO"/>
    <property type="match status" value="1"/>
</dbReference>
<accession>A0A7D5ZCX4</accession>
<dbReference type="RefSeq" id="WP_180307353.1">
    <property type="nucleotide sequence ID" value="NZ_CP058952.1"/>
</dbReference>
<dbReference type="PANTHER" id="PTHR33991">
    <property type="entry name" value="DNA REPAIR PROTEIN RECO"/>
    <property type="match status" value="1"/>
</dbReference>
<evidence type="ECO:0000259" key="8">
    <source>
        <dbReference type="Pfam" id="PF11967"/>
    </source>
</evidence>
<evidence type="ECO:0000256" key="1">
    <source>
        <dbReference type="ARBA" id="ARBA00007452"/>
    </source>
</evidence>
<dbReference type="Pfam" id="PF11967">
    <property type="entry name" value="RecO_N"/>
    <property type="match status" value="1"/>
</dbReference>
<reference evidence="9 10" key="1">
    <citation type="journal article" date="2016" name="Int. J. Syst. Evol. Microbiol.">
        <title>Chitinibacter fontanus sp. nov., isolated from a spring.</title>
        <authorList>
            <person name="Sheu S.Y."/>
            <person name="Li Y.S."/>
            <person name="Young C.C."/>
            <person name="Chen W.M."/>
        </authorList>
    </citation>
    <scope>NUCLEOTIDE SEQUENCE [LARGE SCALE GENOMIC DNA]</scope>
    <source>
        <strain evidence="9 10">STM-7</strain>
    </source>
</reference>
<dbReference type="GO" id="GO:0006310">
    <property type="term" value="P:DNA recombination"/>
    <property type="evidence" value="ECO:0007669"/>
    <property type="project" value="UniProtKB-UniRule"/>
</dbReference>
<evidence type="ECO:0000256" key="3">
    <source>
        <dbReference type="ARBA" id="ARBA00022763"/>
    </source>
</evidence>
<sequence length="248" mass="28010">MARGAVKERVVKNRINDHPAFVLHQYAYRETSRLLDVFTRDHGRQTIYARGVQRPGSQIRSVLLSFQPLLLSWFGQGEVKTLHAAQWQPGLPQLTGLPLLCAFYLNELLQNLLPKEEPHPQLFVAYFDAIKALSSLAKEGAAVEPVLRLFEKSLLSELGLGVEWALTAQGGLAIEPQYHYHFVAQQGFNRSEAADACPGALILQFAQDQMHDEALWPWAKVWMRQSLAAVLGDKLLHTRQLLLDLQRI</sequence>
<dbReference type="InterPro" id="IPR022572">
    <property type="entry name" value="DNA_rep/recomb_RecO_N"/>
</dbReference>
<keyword evidence="10" id="KW-1185">Reference proteome</keyword>
<dbReference type="GO" id="GO:0006302">
    <property type="term" value="P:double-strand break repair"/>
    <property type="evidence" value="ECO:0007669"/>
    <property type="project" value="TreeGrafter"/>
</dbReference>
<keyword evidence="5 7" id="KW-0234">DNA repair</keyword>
<dbReference type="NCBIfam" id="TIGR00613">
    <property type="entry name" value="reco"/>
    <property type="match status" value="1"/>
</dbReference>
<evidence type="ECO:0000256" key="2">
    <source>
        <dbReference type="ARBA" id="ARBA00021310"/>
    </source>
</evidence>
<feature type="domain" description="DNA replication/recombination mediator RecO N-terminal" evidence="8">
    <location>
        <begin position="19"/>
        <end position="87"/>
    </location>
</feature>
<evidence type="ECO:0000313" key="9">
    <source>
        <dbReference type="EMBL" id="QLI80208.1"/>
    </source>
</evidence>
<proteinExistence type="inferred from homology"/>
<organism evidence="9 10">
    <name type="scientific">Chitinibacter fontanus</name>
    <dbReference type="NCBI Taxonomy" id="1737446"/>
    <lineage>
        <taxon>Bacteria</taxon>
        <taxon>Pseudomonadati</taxon>
        <taxon>Pseudomonadota</taxon>
        <taxon>Betaproteobacteria</taxon>
        <taxon>Neisseriales</taxon>
        <taxon>Chitinibacteraceae</taxon>
        <taxon>Chitinibacter</taxon>
    </lineage>
</organism>
<dbReference type="EMBL" id="CP058952">
    <property type="protein sequence ID" value="QLI80208.1"/>
    <property type="molecule type" value="Genomic_DNA"/>
</dbReference>